<gene>
    <name evidence="1" type="ORF">AB835_14445</name>
</gene>
<organism evidence="1 2">
    <name type="scientific">Candidatus Endobugula sertula</name>
    <name type="common">Bugula neritina bacterial symbiont</name>
    <dbReference type="NCBI Taxonomy" id="62101"/>
    <lineage>
        <taxon>Bacteria</taxon>
        <taxon>Pseudomonadati</taxon>
        <taxon>Pseudomonadota</taxon>
        <taxon>Gammaproteobacteria</taxon>
        <taxon>Cellvibrionales</taxon>
        <taxon>Cellvibrionaceae</taxon>
        <taxon>Candidatus Endobugula</taxon>
    </lineage>
</organism>
<name>A0A1D2QLD7_9GAMM</name>
<accession>A0A1D2QLD7</accession>
<dbReference type="EMBL" id="MDLC01000089">
    <property type="protein sequence ID" value="ODS22383.1"/>
    <property type="molecule type" value="Genomic_DNA"/>
</dbReference>
<dbReference type="Pfam" id="PF21983">
    <property type="entry name" value="NikA-like"/>
    <property type="match status" value="1"/>
</dbReference>
<sequence>MSQIASKPKTYPFTIRFTAEQKALLKSKASDLPLGEYMRRSLLNEPIEAIDLPKDQVKLVASWVLGGIGQSRYAEHLGSIAQSAQQGLVILSPEESAVVIQACADISAIRHKLMRVLGHRKAANDY</sequence>
<proteinExistence type="predicted"/>
<protein>
    <submittedName>
        <fullName evidence="1">Uncharacterized protein</fullName>
    </submittedName>
</protein>
<reference evidence="1 2" key="1">
    <citation type="journal article" date="2016" name="Appl. Environ. Microbiol.">
        <title>Lack of Overt Genome Reduction in the Bryostatin-Producing Bryozoan Symbiont "Candidatus Endobugula sertula".</title>
        <authorList>
            <person name="Miller I.J."/>
            <person name="Vanee N."/>
            <person name="Fong S.S."/>
            <person name="Lim-Fong G.E."/>
            <person name="Kwan J.C."/>
        </authorList>
    </citation>
    <scope>NUCLEOTIDE SEQUENCE [LARGE SCALE GENOMIC DNA]</scope>
    <source>
        <strain evidence="1">AB1-4</strain>
    </source>
</reference>
<comment type="caution">
    <text evidence="1">The sequence shown here is derived from an EMBL/GenBank/DDBJ whole genome shotgun (WGS) entry which is preliminary data.</text>
</comment>
<dbReference type="AlphaFoldDB" id="A0A1D2QLD7"/>
<evidence type="ECO:0000313" key="1">
    <source>
        <dbReference type="EMBL" id="ODS22383.1"/>
    </source>
</evidence>
<dbReference type="STRING" id="62101.AB835_14445"/>
<dbReference type="Proteomes" id="UP000242502">
    <property type="component" value="Unassembled WGS sequence"/>
</dbReference>
<evidence type="ECO:0000313" key="2">
    <source>
        <dbReference type="Proteomes" id="UP000242502"/>
    </source>
</evidence>
<dbReference type="InterPro" id="IPR053842">
    <property type="entry name" value="NikA-like"/>
</dbReference>